<proteinExistence type="predicted"/>
<feature type="transmembrane region" description="Helical" evidence="1">
    <location>
        <begin position="6"/>
        <end position="23"/>
    </location>
</feature>
<protein>
    <submittedName>
        <fullName evidence="2">Uncharacterized protein</fullName>
    </submittedName>
</protein>
<dbReference type="EMBL" id="RJPX01000010">
    <property type="protein sequence ID" value="RSK06047.1"/>
    <property type="molecule type" value="Genomic_DNA"/>
</dbReference>
<dbReference type="Proteomes" id="UP000277819">
    <property type="component" value="Unassembled WGS sequence"/>
</dbReference>
<evidence type="ECO:0000256" key="1">
    <source>
        <dbReference type="SAM" id="Phobius"/>
    </source>
</evidence>
<comment type="caution">
    <text evidence="2">The sequence shown here is derived from an EMBL/GenBank/DDBJ whole genome shotgun (WGS) entry which is preliminary data.</text>
</comment>
<keyword evidence="1" id="KW-0472">Membrane</keyword>
<evidence type="ECO:0000313" key="3">
    <source>
        <dbReference type="Proteomes" id="UP000277819"/>
    </source>
</evidence>
<gene>
    <name evidence="2" type="ORF">D8787_04120</name>
</gene>
<sequence length="65" mass="7564">MESVFSAVLVSVITSFLITVMLLRGYSNRLTEMLDSFFRNELQAREEMRKLVLDTIDEIANKKIH</sequence>
<dbReference type="RefSeq" id="WP_042900852.1">
    <property type="nucleotide sequence ID" value="NZ_JPFU01000012.1"/>
</dbReference>
<keyword evidence="1" id="KW-0812">Transmembrane</keyword>
<accession>A0A428I3Z4</accession>
<reference evidence="2 3" key="1">
    <citation type="submission" date="2018-11" db="EMBL/GenBank/DDBJ databases">
        <title>Species Designations Belie Phenotypic and Genotypic Heterogeneity in Oral Streptococci.</title>
        <authorList>
            <person name="Velsko I."/>
        </authorList>
    </citation>
    <scope>NUCLEOTIDE SEQUENCE [LARGE SCALE GENOMIC DNA]</scope>
    <source>
        <strain evidence="2 3">BCC17</strain>
    </source>
</reference>
<keyword evidence="1" id="KW-1133">Transmembrane helix</keyword>
<organism evidence="2 3">
    <name type="scientific">Streptococcus mitis</name>
    <dbReference type="NCBI Taxonomy" id="28037"/>
    <lineage>
        <taxon>Bacteria</taxon>
        <taxon>Bacillati</taxon>
        <taxon>Bacillota</taxon>
        <taxon>Bacilli</taxon>
        <taxon>Lactobacillales</taxon>
        <taxon>Streptococcaceae</taxon>
        <taxon>Streptococcus</taxon>
        <taxon>Streptococcus mitis group</taxon>
    </lineage>
</organism>
<name>A0A428I3Z4_STRMT</name>
<evidence type="ECO:0000313" key="2">
    <source>
        <dbReference type="EMBL" id="RSK06047.1"/>
    </source>
</evidence>
<dbReference type="AlphaFoldDB" id="A0A428I3Z4"/>